<name>S3ZM82_9ACTN</name>
<dbReference type="OrthoDB" id="2643438at2"/>
<protein>
    <recommendedName>
        <fullName evidence="2">Sugar 3,4-ketoisomerase QdtA cupin domain-containing protein</fullName>
    </recommendedName>
</protein>
<dbReference type="InterPro" id="IPR014710">
    <property type="entry name" value="RmlC-like_jellyroll"/>
</dbReference>
<evidence type="ECO:0000313" key="4">
    <source>
        <dbReference type="Proteomes" id="UP000014629"/>
    </source>
</evidence>
<feature type="domain" description="Sugar 3,4-ketoisomerase QdtA cupin" evidence="2">
    <location>
        <begin position="30"/>
        <end position="158"/>
    </location>
</feature>
<accession>S3ZM82</accession>
<dbReference type="InterPro" id="IPR008894">
    <property type="entry name" value="QdtA_cupin_dom"/>
</dbReference>
<reference evidence="3 4" key="1">
    <citation type="submission" date="2013-02" db="EMBL/GenBank/DDBJ databases">
        <title>Draft Genome Sequence of Streptomyces aurantiacus, Which Produces Setomimycin.</title>
        <authorList>
            <person name="Gruening B.A."/>
            <person name="Praeg A."/>
            <person name="Erxleben A."/>
            <person name="Guenther S."/>
            <person name="Mueller M."/>
        </authorList>
    </citation>
    <scope>NUCLEOTIDE SEQUENCE [LARGE SCALE GENOMIC DNA]</scope>
    <source>
        <strain evidence="3 4">JA 4570</strain>
    </source>
</reference>
<sequence length="163" mass="18200">MAADHTPDAPLKPDTPQARSPLAPLSEVRGCRLVDLPEHTDPRGSLTVIECGRQLRFRIERVFYVHGVPAHVARGLHAHRELNEFIVAVSGSFEVTVDDGTSRATVRLDRPGRALHIEPHLWTEFTGFSPDAICLVLASAPYDPDDYLYDYAEFEEFVRAGRP</sequence>
<evidence type="ECO:0000259" key="2">
    <source>
        <dbReference type="Pfam" id="PF05523"/>
    </source>
</evidence>
<comment type="caution">
    <text evidence="3">The sequence shown here is derived from an EMBL/GenBank/DDBJ whole genome shotgun (WGS) entry which is preliminary data.</text>
</comment>
<evidence type="ECO:0000313" key="3">
    <source>
        <dbReference type="EMBL" id="EPH43889.1"/>
    </source>
</evidence>
<evidence type="ECO:0000256" key="1">
    <source>
        <dbReference type="SAM" id="MobiDB-lite"/>
    </source>
</evidence>
<organism evidence="3 4">
    <name type="scientific">Streptomyces aurantiacus JA 4570</name>
    <dbReference type="NCBI Taxonomy" id="1286094"/>
    <lineage>
        <taxon>Bacteria</taxon>
        <taxon>Bacillati</taxon>
        <taxon>Actinomycetota</taxon>
        <taxon>Actinomycetes</taxon>
        <taxon>Kitasatosporales</taxon>
        <taxon>Streptomycetaceae</taxon>
        <taxon>Streptomyces</taxon>
        <taxon>Streptomyces aurantiacus group</taxon>
    </lineage>
</organism>
<dbReference type="Proteomes" id="UP000014629">
    <property type="component" value="Unassembled WGS sequence"/>
</dbReference>
<dbReference type="PATRIC" id="fig|1286094.4.peg.3009"/>
<dbReference type="SUPFAM" id="SSF51182">
    <property type="entry name" value="RmlC-like cupins"/>
    <property type="match status" value="1"/>
</dbReference>
<dbReference type="InterPro" id="IPR011051">
    <property type="entry name" value="RmlC_Cupin_sf"/>
</dbReference>
<dbReference type="EMBL" id="AOPZ01000132">
    <property type="protein sequence ID" value="EPH43889.1"/>
    <property type="molecule type" value="Genomic_DNA"/>
</dbReference>
<dbReference type="Pfam" id="PF05523">
    <property type="entry name" value="FdtA"/>
    <property type="match status" value="1"/>
</dbReference>
<keyword evidence="4" id="KW-1185">Reference proteome</keyword>
<dbReference type="CDD" id="cd20292">
    <property type="entry name" value="cupin_QdtA-like"/>
    <property type="match status" value="1"/>
</dbReference>
<proteinExistence type="predicted"/>
<dbReference type="AlphaFoldDB" id="S3ZM82"/>
<gene>
    <name evidence="3" type="ORF">STRAU_3041</name>
</gene>
<dbReference type="Gene3D" id="2.60.120.10">
    <property type="entry name" value="Jelly Rolls"/>
    <property type="match status" value="1"/>
</dbReference>
<feature type="region of interest" description="Disordered" evidence="1">
    <location>
        <begin position="1"/>
        <end position="23"/>
    </location>
</feature>
<dbReference type="RefSeq" id="WP_016641169.1">
    <property type="nucleotide sequence ID" value="NZ_AOPZ01000132.1"/>
</dbReference>